<dbReference type="PANTHER" id="PTHR31632">
    <property type="entry name" value="IRON TRANSPORTER FTH1"/>
    <property type="match status" value="1"/>
</dbReference>
<name>A0A9X3PL65_9ACTN</name>
<dbReference type="EMBL" id="JAPZVQ010000003">
    <property type="protein sequence ID" value="MDA1384967.1"/>
    <property type="molecule type" value="Genomic_DNA"/>
</dbReference>
<evidence type="ECO:0000256" key="4">
    <source>
        <dbReference type="ARBA" id="ARBA00022989"/>
    </source>
</evidence>
<comment type="similarity">
    <text evidence="2">Belongs to the oxidase-dependent Fe transporter (OFeT) (TC 9.A.10.1) family.</text>
</comment>
<evidence type="ECO:0000313" key="7">
    <source>
        <dbReference type="EMBL" id="MDA1384967.1"/>
    </source>
</evidence>
<dbReference type="GO" id="GO:0015093">
    <property type="term" value="F:ferrous iron transmembrane transporter activity"/>
    <property type="evidence" value="ECO:0007669"/>
    <property type="project" value="TreeGrafter"/>
</dbReference>
<evidence type="ECO:0000256" key="5">
    <source>
        <dbReference type="ARBA" id="ARBA00023136"/>
    </source>
</evidence>
<feature type="transmembrane region" description="Helical" evidence="6">
    <location>
        <begin position="246"/>
        <end position="263"/>
    </location>
</feature>
<organism evidence="7 9">
    <name type="scientific">Glycomyces lechevalierae</name>
    <dbReference type="NCBI Taxonomy" id="256034"/>
    <lineage>
        <taxon>Bacteria</taxon>
        <taxon>Bacillati</taxon>
        <taxon>Actinomycetota</taxon>
        <taxon>Actinomycetes</taxon>
        <taxon>Glycomycetales</taxon>
        <taxon>Glycomycetaceae</taxon>
        <taxon>Glycomyces</taxon>
    </lineage>
</organism>
<dbReference type="InterPro" id="IPR004923">
    <property type="entry name" value="FTR1/Fip1/EfeU"/>
</dbReference>
<protein>
    <submittedName>
        <fullName evidence="7">FTR1 family protein</fullName>
    </submittedName>
    <submittedName>
        <fullName evidence="8">High-affinity iron transporter</fullName>
    </submittedName>
</protein>
<dbReference type="GO" id="GO:0033573">
    <property type="term" value="C:high-affinity iron permease complex"/>
    <property type="evidence" value="ECO:0007669"/>
    <property type="project" value="InterPro"/>
</dbReference>
<evidence type="ECO:0000313" key="8">
    <source>
        <dbReference type="EMBL" id="MDR7337581.1"/>
    </source>
</evidence>
<evidence type="ECO:0000256" key="1">
    <source>
        <dbReference type="ARBA" id="ARBA00004141"/>
    </source>
</evidence>
<keyword evidence="3 6" id="KW-0812">Transmembrane</keyword>
<evidence type="ECO:0000313" key="10">
    <source>
        <dbReference type="Proteomes" id="UP001183604"/>
    </source>
</evidence>
<evidence type="ECO:0000256" key="2">
    <source>
        <dbReference type="ARBA" id="ARBA00008333"/>
    </source>
</evidence>
<accession>A0A9X3PL65</accession>
<feature type="transmembrane region" description="Helical" evidence="6">
    <location>
        <begin position="6"/>
        <end position="26"/>
    </location>
</feature>
<dbReference type="EMBL" id="JAVDYD010000001">
    <property type="protein sequence ID" value="MDR7337581.1"/>
    <property type="molecule type" value="Genomic_DNA"/>
</dbReference>
<reference evidence="7" key="1">
    <citation type="submission" date="2022-12" db="EMBL/GenBank/DDBJ databases">
        <title>Gycomyces niveus sp.nov., a novel actinomycete isolated from soil in Shouguang.</title>
        <authorList>
            <person name="Yang X."/>
        </authorList>
    </citation>
    <scope>NUCLEOTIDE SEQUENCE</scope>
    <source>
        <strain evidence="7">DSM 44724</strain>
    </source>
</reference>
<feature type="transmembrane region" description="Helical" evidence="6">
    <location>
        <begin position="105"/>
        <end position="125"/>
    </location>
</feature>
<dbReference type="AlphaFoldDB" id="A0A9X3PL65"/>
<comment type="caution">
    <text evidence="7">The sequence shown here is derived from an EMBL/GenBank/DDBJ whole genome shotgun (WGS) entry which is preliminary data.</text>
</comment>
<evidence type="ECO:0000256" key="6">
    <source>
        <dbReference type="SAM" id="Phobius"/>
    </source>
</evidence>
<comment type="subcellular location">
    <subcellularLocation>
        <location evidence="1">Membrane</location>
        <topology evidence="1">Multi-pass membrane protein</topology>
    </subcellularLocation>
</comment>
<feature type="transmembrane region" description="Helical" evidence="6">
    <location>
        <begin position="145"/>
        <end position="166"/>
    </location>
</feature>
<feature type="transmembrane region" description="Helical" evidence="6">
    <location>
        <begin position="178"/>
        <end position="198"/>
    </location>
</feature>
<dbReference type="Pfam" id="PF03239">
    <property type="entry name" value="FTR1"/>
    <property type="match status" value="1"/>
</dbReference>
<keyword evidence="5 6" id="KW-0472">Membrane</keyword>
<dbReference type="NCBIfam" id="NF041756">
    <property type="entry name" value="EfeU"/>
    <property type="match status" value="1"/>
</dbReference>
<sequence length="283" mass="30208">MFATFLVGLREGLEAVLVVSILVAFLVKTDQRRYLPHVWGGVVVAVLLSIGAGAALQYGSTKLSFTGQERFEAITSVLAVVFVTWMIFWMRVAAKRIAGHLREQLSEAIGMGPFAVVLIAFLAVVREGLETALILYAMADFADDPAASLGAAGGGILVAVAIGFGLYHGAVRVNLTRFFTWTGVLLIFVAAGLLKYGVHDFQEAGDLPGLDRTAFDLSGVLTPGTWYAEILSGMFNLTPTPTVVETAAWAAYLVPVLILFLLPRRAPAPQPDRTPAAASEPSE</sequence>
<keyword evidence="10" id="KW-1185">Reference proteome</keyword>
<feature type="transmembrane region" description="Helical" evidence="6">
    <location>
        <begin position="71"/>
        <end position="93"/>
    </location>
</feature>
<keyword evidence="4 6" id="KW-1133">Transmembrane helix</keyword>
<dbReference type="PANTHER" id="PTHR31632:SF2">
    <property type="entry name" value="PLASMA MEMBRANE IRON PERMEASE"/>
    <property type="match status" value="1"/>
</dbReference>
<evidence type="ECO:0000313" key="9">
    <source>
        <dbReference type="Proteomes" id="UP001145799"/>
    </source>
</evidence>
<reference evidence="8 10" key="2">
    <citation type="submission" date="2023-07" db="EMBL/GenBank/DDBJ databases">
        <title>Sequencing the genomes of 1000 actinobacteria strains.</title>
        <authorList>
            <person name="Klenk H.-P."/>
        </authorList>
    </citation>
    <scope>NUCLEOTIDE SEQUENCE [LARGE SCALE GENOMIC DNA]</scope>
    <source>
        <strain evidence="8 10">DSM 44724</strain>
    </source>
</reference>
<gene>
    <name evidence="8" type="ORF">J2S69_001300</name>
    <name evidence="7" type="ORF">O2L01_08225</name>
</gene>
<feature type="transmembrane region" description="Helical" evidence="6">
    <location>
        <begin position="38"/>
        <end position="59"/>
    </location>
</feature>
<dbReference type="Proteomes" id="UP001145799">
    <property type="component" value="Unassembled WGS sequence"/>
</dbReference>
<evidence type="ECO:0000256" key="3">
    <source>
        <dbReference type="ARBA" id="ARBA00022692"/>
    </source>
</evidence>
<dbReference type="RefSeq" id="WP_270121428.1">
    <property type="nucleotide sequence ID" value="NZ_BAAAOM010000002.1"/>
</dbReference>
<proteinExistence type="inferred from homology"/>
<dbReference type="Proteomes" id="UP001183604">
    <property type="component" value="Unassembled WGS sequence"/>
</dbReference>